<dbReference type="OrthoDB" id="9810880at2"/>
<comment type="catalytic activity">
    <reaction evidence="1">
        <text>4-amino-5-hydroxymethyl-2-methylpyrimidine + ATP = 4-amino-2-methyl-5-(phosphooxymethyl)pyrimidine + ADP + H(+)</text>
        <dbReference type="Rhea" id="RHEA:23096"/>
        <dbReference type="ChEBI" id="CHEBI:15378"/>
        <dbReference type="ChEBI" id="CHEBI:16892"/>
        <dbReference type="ChEBI" id="CHEBI:30616"/>
        <dbReference type="ChEBI" id="CHEBI:58354"/>
        <dbReference type="ChEBI" id="CHEBI:456216"/>
        <dbReference type="EC" id="2.7.1.49"/>
    </reaction>
</comment>
<dbReference type="InterPro" id="IPR013785">
    <property type="entry name" value="Aldolase_TIM"/>
</dbReference>
<dbReference type="Proteomes" id="UP000184263">
    <property type="component" value="Unassembled WGS sequence"/>
</dbReference>
<dbReference type="UniPathway" id="UPA00060">
    <property type="reaction ID" value="UER00141"/>
</dbReference>
<proteinExistence type="inferred from homology"/>
<keyword evidence="13" id="KW-0511">Multifunctional enzyme</keyword>
<evidence type="ECO:0000256" key="11">
    <source>
        <dbReference type="ARBA" id="ARBA00022842"/>
    </source>
</evidence>
<keyword evidence="12 18" id="KW-0784">Thiamine biosynthesis</keyword>
<evidence type="ECO:0000256" key="9">
    <source>
        <dbReference type="ARBA" id="ARBA00022777"/>
    </source>
</evidence>
<dbReference type="GO" id="GO:0005829">
    <property type="term" value="C:cytosol"/>
    <property type="evidence" value="ECO:0007669"/>
    <property type="project" value="TreeGrafter"/>
</dbReference>
<evidence type="ECO:0000256" key="6">
    <source>
        <dbReference type="ARBA" id="ARBA00022679"/>
    </source>
</evidence>
<dbReference type="Pfam" id="PF08543">
    <property type="entry name" value="Phos_pyr_kin"/>
    <property type="match status" value="1"/>
</dbReference>
<dbReference type="SUPFAM" id="SSF51391">
    <property type="entry name" value="Thiamin phosphate synthase"/>
    <property type="match status" value="1"/>
</dbReference>
<dbReference type="Gene3D" id="3.20.20.70">
    <property type="entry name" value="Aldolase class I"/>
    <property type="match status" value="1"/>
</dbReference>
<dbReference type="InterPro" id="IPR013749">
    <property type="entry name" value="PM/HMP-P_kinase-1"/>
</dbReference>
<evidence type="ECO:0000256" key="12">
    <source>
        <dbReference type="ARBA" id="ARBA00022977"/>
    </source>
</evidence>
<dbReference type="Pfam" id="PF02581">
    <property type="entry name" value="TMP-TENI"/>
    <property type="match status" value="1"/>
</dbReference>
<dbReference type="FunFam" id="3.40.1190.20:FF:000003">
    <property type="entry name" value="Phosphomethylpyrimidine kinase ThiD"/>
    <property type="match status" value="1"/>
</dbReference>
<comment type="similarity">
    <text evidence="18">Belongs to the thiamine-phosphate synthase family.</text>
</comment>
<evidence type="ECO:0000256" key="1">
    <source>
        <dbReference type="ARBA" id="ARBA00000151"/>
    </source>
</evidence>
<protein>
    <recommendedName>
        <fullName evidence="18">Thiamine-phosphate synthase</fullName>
        <shortName evidence="18">TP synthase</shortName>
        <shortName evidence="18">TPS</shortName>
        <ecNumber evidence="18">2.5.1.3</ecNumber>
    </recommendedName>
    <alternativeName>
        <fullName evidence="18">Thiamine-phosphate pyrophosphorylase</fullName>
        <shortName evidence="18">TMP pyrophosphorylase</shortName>
        <shortName evidence="18">TMP-PPase</shortName>
    </alternativeName>
</protein>
<evidence type="ECO:0000256" key="18">
    <source>
        <dbReference type="HAMAP-Rule" id="MF_00097"/>
    </source>
</evidence>
<dbReference type="PANTHER" id="PTHR20858:SF17">
    <property type="entry name" value="HYDROXYMETHYLPYRIMIDINE_PHOSPHOMETHYLPYRIMIDINE KINASE THI20-RELATED"/>
    <property type="match status" value="1"/>
</dbReference>
<dbReference type="FunFam" id="3.20.20.70:FF:000096">
    <property type="entry name" value="Thiamine-phosphate synthase"/>
    <property type="match status" value="1"/>
</dbReference>
<feature type="binding site" evidence="18">
    <location>
        <begin position="43"/>
        <end position="47"/>
    </location>
    <ligand>
        <name>4-amino-2-methyl-5-(diphosphooxymethyl)pyrimidine</name>
        <dbReference type="ChEBI" id="CHEBI:57841"/>
    </ligand>
</feature>
<dbReference type="EMBL" id="FRBC01000006">
    <property type="protein sequence ID" value="SHK52363.1"/>
    <property type="molecule type" value="Genomic_DNA"/>
</dbReference>
<comment type="catalytic activity">
    <reaction evidence="2">
        <text>4-amino-2-methyl-5-(phosphooxymethyl)pyrimidine + ATP = 4-amino-2-methyl-5-(diphosphooxymethyl)pyrimidine + ADP</text>
        <dbReference type="Rhea" id="RHEA:19893"/>
        <dbReference type="ChEBI" id="CHEBI:30616"/>
        <dbReference type="ChEBI" id="CHEBI:57841"/>
        <dbReference type="ChEBI" id="CHEBI:58354"/>
        <dbReference type="ChEBI" id="CHEBI:456216"/>
        <dbReference type="EC" id="2.7.4.7"/>
    </reaction>
</comment>
<dbReference type="InterPro" id="IPR034291">
    <property type="entry name" value="TMP_synthase"/>
</dbReference>
<dbReference type="GO" id="GO:0004789">
    <property type="term" value="F:thiamine-phosphate diphosphorylase activity"/>
    <property type="evidence" value="ECO:0007669"/>
    <property type="project" value="UniProtKB-UniRule"/>
</dbReference>
<comment type="pathway">
    <text evidence="14">Cofactor biosynthesis; thiamine diphosphate biosynthesis; 4-amino-2-methyl-5-diphosphomethylpyrimidine from 5-amino-1-(5-phospho-D-ribosyl)imidazole: step 2/3.</text>
</comment>
<dbReference type="PANTHER" id="PTHR20858">
    <property type="entry name" value="PHOSPHOMETHYLPYRIMIDINE KINASE"/>
    <property type="match status" value="1"/>
</dbReference>
<dbReference type="CDD" id="cd01169">
    <property type="entry name" value="HMPP_kinase"/>
    <property type="match status" value="1"/>
</dbReference>
<dbReference type="GO" id="GO:0005524">
    <property type="term" value="F:ATP binding"/>
    <property type="evidence" value="ECO:0007669"/>
    <property type="project" value="UniProtKB-KW"/>
</dbReference>
<dbReference type="CDD" id="cd00564">
    <property type="entry name" value="TMP_TenI"/>
    <property type="match status" value="1"/>
</dbReference>
<reference evidence="21 22" key="1">
    <citation type="submission" date="2016-11" db="EMBL/GenBank/DDBJ databases">
        <authorList>
            <person name="Jaros S."/>
            <person name="Januszkiewicz K."/>
            <person name="Wedrychowicz H."/>
        </authorList>
    </citation>
    <scope>NUCLEOTIDE SEQUENCE [LARGE SCALE GENOMIC DNA]</scope>
    <source>
        <strain evidence="21 22">HD4</strain>
    </source>
</reference>
<sequence length="487" mass="51124">MKSTNITAQALQLYAVTDSRWLAGDTLAHAVEQALQGGVTCVQLREKDLPYDEFLTTAKQLKGLCHQYHVPFIVDDNPDIALACDADGLHIGQKDMPAAQARKLLGPDKILGISAQNVEQAVMAYEAGADYLGVGAVFPTDTKDDAVEVTRETLTAITTAVPIPVVAIGGITAANIARLKGTGIAGAAVVSAIFAQNDIKKAAAVLRQLIPQADSSFGDHSLPTVLTIAGSDSSGGAGIQADLKTMLANGVYGMSAITALTAQNTQGVTAVAKTAPDFLAAQLDSVFTDIFPAAIKTGMVFDSDLIDVIAAKLRQYQAQNIVVDPVMVATSGARLLNESAISSLKKKLLPLATVITPNLMEAEVLADMKIASHEDMVTAAHKLFEQYGCNVLCKGGHRLQDADDLLYTADGTQWLKGEHVDNPNTHGTGCTLSSAIASNLAKGLPLFPAVQQAKAYITGALKENLDLGHGSGPLHHGWNLSTHIPLH</sequence>
<dbReference type="GO" id="GO:0008972">
    <property type="term" value="F:phosphomethylpyrimidine kinase activity"/>
    <property type="evidence" value="ECO:0007669"/>
    <property type="project" value="UniProtKB-EC"/>
</dbReference>
<evidence type="ECO:0000256" key="3">
    <source>
        <dbReference type="ARBA" id="ARBA00004769"/>
    </source>
</evidence>
<evidence type="ECO:0000256" key="10">
    <source>
        <dbReference type="ARBA" id="ARBA00022840"/>
    </source>
</evidence>
<comment type="pathway">
    <text evidence="3">Cofactor biosynthesis; thiamine diphosphate biosynthesis; 4-amino-2-methyl-5-diphosphomethylpyrimidine from 5-amino-1-(5-phospho-D-ribosyl)imidazole: step 3/3.</text>
</comment>
<feature type="binding site" evidence="18">
    <location>
        <position position="75"/>
    </location>
    <ligand>
        <name>4-amino-2-methyl-5-(diphosphooxymethyl)pyrimidine</name>
        <dbReference type="ChEBI" id="CHEBI:57841"/>
    </ligand>
</feature>
<evidence type="ECO:0000313" key="22">
    <source>
        <dbReference type="Proteomes" id="UP000184263"/>
    </source>
</evidence>
<comment type="catalytic activity">
    <reaction evidence="16 18">
        <text>2-(2-carboxy-4-methylthiazol-5-yl)ethyl phosphate + 4-amino-2-methyl-5-(diphosphooxymethyl)pyrimidine + 2 H(+) = thiamine phosphate + CO2 + diphosphate</text>
        <dbReference type="Rhea" id="RHEA:47848"/>
        <dbReference type="ChEBI" id="CHEBI:15378"/>
        <dbReference type="ChEBI" id="CHEBI:16526"/>
        <dbReference type="ChEBI" id="CHEBI:33019"/>
        <dbReference type="ChEBI" id="CHEBI:37575"/>
        <dbReference type="ChEBI" id="CHEBI:57841"/>
        <dbReference type="ChEBI" id="CHEBI:62890"/>
        <dbReference type="EC" id="2.5.1.3"/>
    </reaction>
</comment>
<feature type="binding site" evidence="18">
    <location>
        <position position="95"/>
    </location>
    <ligand>
        <name>Mg(2+)</name>
        <dbReference type="ChEBI" id="CHEBI:18420"/>
    </ligand>
</feature>
<feature type="binding site" evidence="18">
    <location>
        <position position="170"/>
    </location>
    <ligand>
        <name>2-[(2R,5Z)-2-carboxy-4-methylthiazol-5(2H)-ylidene]ethyl phosphate</name>
        <dbReference type="ChEBI" id="CHEBI:62899"/>
    </ligand>
</feature>
<organism evidence="21 22">
    <name type="scientific">Selenomonas ruminantium</name>
    <dbReference type="NCBI Taxonomy" id="971"/>
    <lineage>
        <taxon>Bacteria</taxon>
        <taxon>Bacillati</taxon>
        <taxon>Bacillota</taxon>
        <taxon>Negativicutes</taxon>
        <taxon>Selenomonadales</taxon>
        <taxon>Selenomonadaceae</taxon>
        <taxon>Selenomonas</taxon>
    </lineage>
</organism>
<dbReference type="GO" id="GO:0009228">
    <property type="term" value="P:thiamine biosynthetic process"/>
    <property type="evidence" value="ECO:0007669"/>
    <property type="project" value="UniProtKB-KW"/>
</dbReference>
<dbReference type="EC" id="2.5.1.3" evidence="18"/>
<keyword evidence="9 21" id="KW-0418">Kinase</keyword>
<accession>A0A1M6T5X2</accession>
<dbReference type="InterPro" id="IPR029056">
    <property type="entry name" value="Ribokinase-like"/>
</dbReference>
<keyword evidence="6 18" id="KW-0808">Transferase</keyword>
<feature type="binding site" evidence="18">
    <location>
        <position position="76"/>
    </location>
    <ligand>
        <name>Mg(2+)</name>
        <dbReference type="ChEBI" id="CHEBI:18420"/>
    </ligand>
</feature>
<dbReference type="NCBIfam" id="TIGR00097">
    <property type="entry name" value="HMP-P_kinase"/>
    <property type="match status" value="1"/>
</dbReference>
<feature type="binding site" evidence="18">
    <location>
        <begin position="140"/>
        <end position="142"/>
    </location>
    <ligand>
        <name>2-[(2R,5Z)-2-carboxy-4-methylthiazol-5(2H)-ylidene]ethyl phosphate</name>
        <dbReference type="ChEBI" id="CHEBI:62899"/>
    </ligand>
</feature>
<evidence type="ECO:0000256" key="5">
    <source>
        <dbReference type="ARBA" id="ARBA00009879"/>
    </source>
</evidence>
<keyword evidence="11 18" id="KW-0460">Magnesium</keyword>
<dbReference type="AlphaFoldDB" id="A0A1M6T5X2"/>
<gene>
    <name evidence="18" type="primary">thiE</name>
    <name evidence="21" type="ORF">SAMN05216582_106100</name>
</gene>
<dbReference type="GO" id="GO:0008902">
    <property type="term" value="F:hydroxymethylpyrimidine kinase activity"/>
    <property type="evidence" value="ECO:0007669"/>
    <property type="project" value="UniProtKB-EC"/>
</dbReference>
<dbReference type="SUPFAM" id="SSF53613">
    <property type="entry name" value="Ribokinase-like"/>
    <property type="match status" value="1"/>
</dbReference>
<feature type="binding site" evidence="18">
    <location>
        <position position="114"/>
    </location>
    <ligand>
        <name>4-amino-2-methyl-5-(diphosphooxymethyl)pyrimidine</name>
        <dbReference type="ChEBI" id="CHEBI:57841"/>
    </ligand>
</feature>
<dbReference type="InterPro" id="IPR036206">
    <property type="entry name" value="ThiamineP_synth_sf"/>
</dbReference>
<feature type="binding site" evidence="18">
    <location>
        <position position="143"/>
    </location>
    <ligand>
        <name>4-amino-2-methyl-5-(diphosphooxymethyl)pyrimidine</name>
        <dbReference type="ChEBI" id="CHEBI:57841"/>
    </ligand>
</feature>
<evidence type="ECO:0000313" key="21">
    <source>
        <dbReference type="EMBL" id="SHK52363.1"/>
    </source>
</evidence>
<evidence type="ECO:0000256" key="13">
    <source>
        <dbReference type="ARBA" id="ARBA00023268"/>
    </source>
</evidence>
<dbReference type="NCBIfam" id="TIGR00693">
    <property type="entry name" value="thiE"/>
    <property type="match status" value="1"/>
</dbReference>
<keyword evidence="8" id="KW-0547">Nucleotide-binding</keyword>
<name>A0A1M6T5X2_SELRU</name>
<evidence type="ECO:0000259" key="20">
    <source>
        <dbReference type="Pfam" id="PF08543"/>
    </source>
</evidence>
<comment type="catalytic activity">
    <reaction evidence="17 18">
        <text>2-[(2R,5Z)-2-carboxy-4-methylthiazol-5(2H)-ylidene]ethyl phosphate + 4-amino-2-methyl-5-(diphosphooxymethyl)pyrimidine + 2 H(+) = thiamine phosphate + CO2 + diphosphate</text>
        <dbReference type="Rhea" id="RHEA:47844"/>
        <dbReference type="ChEBI" id="CHEBI:15378"/>
        <dbReference type="ChEBI" id="CHEBI:16526"/>
        <dbReference type="ChEBI" id="CHEBI:33019"/>
        <dbReference type="ChEBI" id="CHEBI:37575"/>
        <dbReference type="ChEBI" id="CHEBI:57841"/>
        <dbReference type="ChEBI" id="CHEBI:62899"/>
        <dbReference type="EC" id="2.5.1.3"/>
    </reaction>
</comment>
<feature type="domain" description="Thiamine phosphate synthase/TenI" evidence="19">
    <location>
        <begin position="13"/>
        <end position="193"/>
    </location>
</feature>
<evidence type="ECO:0000256" key="4">
    <source>
        <dbReference type="ARBA" id="ARBA00005165"/>
    </source>
</evidence>
<dbReference type="GO" id="GO:0000287">
    <property type="term" value="F:magnesium ion binding"/>
    <property type="evidence" value="ECO:0007669"/>
    <property type="project" value="UniProtKB-UniRule"/>
</dbReference>
<comment type="similarity">
    <text evidence="5">Belongs to the ThiD family.</text>
</comment>
<dbReference type="GO" id="GO:0009229">
    <property type="term" value="P:thiamine diphosphate biosynthetic process"/>
    <property type="evidence" value="ECO:0007669"/>
    <property type="project" value="UniProtKB-UniRule"/>
</dbReference>
<comment type="pathway">
    <text evidence="4 18">Cofactor biosynthesis; thiamine diphosphate biosynthesis; thiamine phosphate from 4-amino-2-methyl-5-diphosphomethylpyrimidine and 4-methyl-5-(2-phosphoethyl)-thiazole: step 1/1.</text>
</comment>
<feature type="binding site" evidence="18">
    <location>
        <begin position="190"/>
        <end position="191"/>
    </location>
    <ligand>
        <name>2-[(2R,5Z)-2-carboxy-4-methylthiazol-5(2H)-ylidene]ethyl phosphate</name>
        <dbReference type="ChEBI" id="CHEBI:62899"/>
    </ligand>
</feature>
<evidence type="ECO:0000256" key="7">
    <source>
        <dbReference type="ARBA" id="ARBA00022723"/>
    </source>
</evidence>
<evidence type="ECO:0000256" key="16">
    <source>
        <dbReference type="ARBA" id="ARBA00047851"/>
    </source>
</evidence>
<feature type="domain" description="Pyridoxamine kinase/Phosphomethylpyrimidine kinase" evidence="20">
    <location>
        <begin position="232"/>
        <end position="475"/>
    </location>
</feature>
<keyword evidence="7 18" id="KW-0479">Metal-binding</keyword>
<dbReference type="InterPro" id="IPR022998">
    <property type="entry name" value="ThiamineP_synth_TenI"/>
</dbReference>
<evidence type="ECO:0000256" key="14">
    <source>
        <dbReference type="ARBA" id="ARBA00037917"/>
    </source>
</evidence>
<comment type="function">
    <text evidence="18">Condenses 4-methyl-5-(beta-hydroxyethyl)thiazole monophosphate (THZ-P) and 2-methyl-4-amino-5-hydroxymethyl pyrimidine pyrophosphate (HMP-PP) to form thiamine monophosphate (TMP).</text>
</comment>
<dbReference type="RefSeq" id="WP_073088635.1">
    <property type="nucleotide sequence ID" value="NZ_FRBC01000006.1"/>
</dbReference>
<comment type="catalytic activity">
    <reaction evidence="15 18">
        <text>4-methyl-5-(2-phosphooxyethyl)-thiazole + 4-amino-2-methyl-5-(diphosphooxymethyl)pyrimidine + H(+) = thiamine phosphate + diphosphate</text>
        <dbReference type="Rhea" id="RHEA:22328"/>
        <dbReference type="ChEBI" id="CHEBI:15378"/>
        <dbReference type="ChEBI" id="CHEBI:33019"/>
        <dbReference type="ChEBI" id="CHEBI:37575"/>
        <dbReference type="ChEBI" id="CHEBI:57841"/>
        <dbReference type="ChEBI" id="CHEBI:58296"/>
        <dbReference type="EC" id="2.5.1.3"/>
    </reaction>
</comment>
<evidence type="ECO:0000256" key="8">
    <source>
        <dbReference type="ARBA" id="ARBA00022741"/>
    </source>
</evidence>
<evidence type="ECO:0000256" key="15">
    <source>
        <dbReference type="ARBA" id="ARBA00047334"/>
    </source>
</evidence>
<evidence type="ECO:0000256" key="2">
    <source>
        <dbReference type="ARBA" id="ARBA00000565"/>
    </source>
</evidence>
<keyword evidence="10" id="KW-0067">ATP-binding</keyword>
<comment type="cofactor">
    <cofactor evidence="18">
        <name>Mg(2+)</name>
        <dbReference type="ChEBI" id="CHEBI:18420"/>
    </cofactor>
    <text evidence="18">Binds 1 Mg(2+) ion per subunit.</text>
</comment>
<evidence type="ECO:0000259" key="19">
    <source>
        <dbReference type="Pfam" id="PF02581"/>
    </source>
</evidence>
<dbReference type="Gene3D" id="3.40.1190.20">
    <property type="match status" value="1"/>
</dbReference>
<dbReference type="InterPro" id="IPR004399">
    <property type="entry name" value="HMP/HMP-P_kinase_dom"/>
</dbReference>
<dbReference type="HAMAP" id="MF_00097">
    <property type="entry name" value="TMP_synthase"/>
    <property type="match status" value="1"/>
</dbReference>
<evidence type="ECO:0000256" key="17">
    <source>
        <dbReference type="ARBA" id="ARBA00047883"/>
    </source>
</evidence>